<evidence type="ECO:0000256" key="1">
    <source>
        <dbReference type="ARBA" id="ARBA00005254"/>
    </source>
</evidence>
<reference evidence="3" key="1">
    <citation type="submission" date="2023-07" db="EMBL/GenBank/DDBJ databases">
        <title>Sorghum-associated microbial communities from plants grown in Nebraska, USA.</title>
        <authorList>
            <person name="Schachtman D."/>
        </authorList>
    </citation>
    <scope>NUCLEOTIDE SEQUENCE</scope>
    <source>
        <strain evidence="3">DS2795</strain>
    </source>
</reference>
<gene>
    <name evidence="3" type="ORF">J2W25_004194</name>
</gene>
<name>A0AAW8DZB2_9BURK</name>
<sequence>MTDSPSISQSRDAHVVTLTLRRGPHNFVDADTMRDLADRLAALDDDADCRAIVLAAEGKSFCAGADFSGVPSGGQAVDPADFYTHAMRLFDAQKPLVAAVQGAAVGAGVGLALVADFRVSCAQARFSVNFNRLGFHPGFGLSHTLPRLIGMQQASMLFYTGRRIDGTEALAIGLVDELVTTDEVLARAQALAQEIAGSAPLAVQSTRATLRAGCAQDVRAINQRELAEQQVQFLSEDFREGVKAMAERRTPRFTGR</sequence>
<comment type="similarity">
    <text evidence="1 2">Belongs to the enoyl-CoA hydratase/isomerase family.</text>
</comment>
<dbReference type="Pfam" id="PF00378">
    <property type="entry name" value="ECH_1"/>
    <property type="match status" value="1"/>
</dbReference>
<dbReference type="PANTHER" id="PTHR43802:SF1">
    <property type="entry name" value="IP11341P-RELATED"/>
    <property type="match status" value="1"/>
</dbReference>
<evidence type="ECO:0000313" key="3">
    <source>
        <dbReference type="EMBL" id="MDP9925151.1"/>
    </source>
</evidence>
<dbReference type="Gene3D" id="3.90.226.10">
    <property type="entry name" value="2-enoyl-CoA Hydratase, Chain A, domain 1"/>
    <property type="match status" value="1"/>
</dbReference>
<dbReference type="CDD" id="cd06558">
    <property type="entry name" value="crotonase-like"/>
    <property type="match status" value="1"/>
</dbReference>
<dbReference type="Proteomes" id="UP001244295">
    <property type="component" value="Unassembled WGS sequence"/>
</dbReference>
<dbReference type="InterPro" id="IPR001753">
    <property type="entry name" value="Enoyl-CoA_hydra/iso"/>
</dbReference>
<comment type="caution">
    <text evidence="3">The sequence shown here is derived from an EMBL/GenBank/DDBJ whole genome shotgun (WGS) entry which is preliminary data.</text>
</comment>
<dbReference type="RefSeq" id="WP_307637612.1">
    <property type="nucleotide sequence ID" value="NZ_JAUSRR010000007.1"/>
</dbReference>
<proteinExistence type="inferred from homology"/>
<evidence type="ECO:0000256" key="2">
    <source>
        <dbReference type="RuleBase" id="RU003707"/>
    </source>
</evidence>
<dbReference type="InterPro" id="IPR018376">
    <property type="entry name" value="Enoyl-CoA_hyd/isom_CS"/>
</dbReference>
<dbReference type="InterPro" id="IPR029045">
    <property type="entry name" value="ClpP/crotonase-like_dom_sf"/>
</dbReference>
<protein>
    <submittedName>
        <fullName evidence="3">Enoyl-CoA hydratase/carnithine racemase</fullName>
    </submittedName>
</protein>
<evidence type="ECO:0000313" key="4">
    <source>
        <dbReference type="Proteomes" id="UP001244295"/>
    </source>
</evidence>
<organism evidence="3 4">
    <name type="scientific">Variovorax boronicumulans</name>
    <dbReference type="NCBI Taxonomy" id="436515"/>
    <lineage>
        <taxon>Bacteria</taxon>
        <taxon>Pseudomonadati</taxon>
        <taxon>Pseudomonadota</taxon>
        <taxon>Betaproteobacteria</taxon>
        <taxon>Burkholderiales</taxon>
        <taxon>Comamonadaceae</taxon>
        <taxon>Variovorax</taxon>
    </lineage>
</organism>
<dbReference type="EMBL" id="JAUSRR010000007">
    <property type="protein sequence ID" value="MDP9925151.1"/>
    <property type="molecule type" value="Genomic_DNA"/>
</dbReference>
<dbReference type="GO" id="GO:0003824">
    <property type="term" value="F:catalytic activity"/>
    <property type="evidence" value="ECO:0007669"/>
    <property type="project" value="InterPro"/>
</dbReference>
<dbReference type="SUPFAM" id="SSF52096">
    <property type="entry name" value="ClpP/crotonase"/>
    <property type="match status" value="1"/>
</dbReference>
<dbReference type="AlphaFoldDB" id="A0AAW8DZB2"/>
<dbReference type="PROSITE" id="PS00166">
    <property type="entry name" value="ENOYL_COA_HYDRATASE"/>
    <property type="match status" value="1"/>
</dbReference>
<accession>A0AAW8DZB2</accession>
<dbReference type="PANTHER" id="PTHR43802">
    <property type="entry name" value="ENOYL-COA HYDRATASE"/>
    <property type="match status" value="1"/>
</dbReference>